<protein>
    <submittedName>
        <fullName evidence="1">Uncharacterized protein</fullName>
    </submittedName>
</protein>
<dbReference type="Proteomes" id="UP001151760">
    <property type="component" value="Unassembled WGS sequence"/>
</dbReference>
<organism evidence="1 2">
    <name type="scientific">Tanacetum coccineum</name>
    <dbReference type="NCBI Taxonomy" id="301880"/>
    <lineage>
        <taxon>Eukaryota</taxon>
        <taxon>Viridiplantae</taxon>
        <taxon>Streptophyta</taxon>
        <taxon>Embryophyta</taxon>
        <taxon>Tracheophyta</taxon>
        <taxon>Spermatophyta</taxon>
        <taxon>Magnoliopsida</taxon>
        <taxon>eudicotyledons</taxon>
        <taxon>Gunneridae</taxon>
        <taxon>Pentapetalae</taxon>
        <taxon>asterids</taxon>
        <taxon>campanulids</taxon>
        <taxon>Asterales</taxon>
        <taxon>Asteraceae</taxon>
        <taxon>Asteroideae</taxon>
        <taxon>Anthemideae</taxon>
        <taxon>Anthemidinae</taxon>
        <taxon>Tanacetum</taxon>
    </lineage>
</organism>
<dbReference type="EMBL" id="BQNB010011174">
    <property type="protein sequence ID" value="GJS87129.1"/>
    <property type="molecule type" value="Genomic_DNA"/>
</dbReference>
<evidence type="ECO:0000313" key="2">
    <source>
        <dbReference type="Proteomes" id="UP001151760"/>
    </source>
</evidence>
<reference evidence="1" key="2">
    <citation type="submission" date="2022-01" db="EMBL/GenBank/DDBJ databases">
        <authorList>
            <person name="Yamashiro T."/>
            <person name="Shiraishi A."/>
            <person name="Satake H."/>
            <person name="Nakayama K."/>
        </authorList>
    </citation>
    <scope>NUCLEOTIDE SEQUENCE</scope>
</reference>
<proteinExistence type="predicted"/>
<comment type="caution">
    <text evidence="1">The sequence shown here is derived from an EMBL/GenBank/DDBJ whole genome shotgun (WGS) entry which is preliminary data.</text>
</comment>
<name>A0ABQ4ZAA8_9ASTR</name>
<accession>A0ABQ4ZAA8</accession>
<gene>
    <name evidence="1" type="ORF">Tco_0769765</name>
</gene>
<evidence type="ECO:0000313" key="1">
    <source>
        <dbReference type="EMBL" id="GJS87129.1"/>
    </source>
</evidence>
<sequence>MVYKEAGIDDIVRGLTRSGWFGSVYEGRLPTGQVTNPRSLRLQIGLKGVLTDDNTFLCIPMLQSGVTNCPVA</sequence>
<keyword evidence="2" id="KW-1185">Reference proteome</keyword>
<reference evidence="1" key="1">
    <citation type="journal article" date="2022" name="Int. J. Mol. Sci.">
        <title>Draft Genome of Tanacetum Coccineum: Genomic Comparison of Closely Related Tanacetum-Family Plants.</title>
        <authorList>
            <person name="Yamashiro T."/>
            <person name="Shiraishi A."/>
            <person name="Nakayama K."/>
            <person name="Satake H."/>
        </authorList>
    </citation>
    <scope>NUCLEOTIDE SEQUENCE</scope>
</reference>